<dbReference type="Proteomes" id="UP000824120">
    <property type="component" value="Chromosome 10"/>
</dbReference>
<proteinExistence type="predicted"/>
<dbReference type="InterPro" id="IPR053031">
    <property type="entry name" value="Cuticle_assoc_protein"/>
</dbReference>
<evidence type="ECO:0000256" key="3">
    <source>
        <dbReference type="ARBA" id="ARBA00022833"/>
    </source>
</evidence>
<evidence type="ECO:0000259" key="6">
    <source>
        <dbReference type="PROSITE" id="PS50808"/>
    </source>
</evidence>
<feature type="domain" description="BED-type" evidence="6">
    <location>
        <begin position="40"/>
        <end position="96"/>
    </location>
</feature>
<dbReference type="GO" id="GO:0006357">
    <property type="term" value="P:regulation of transcription by RNA polymerase II"/>
    <property type="evidence" value="ECO:0007669"/>
    <property type="project" value="TreeGrafter"/>
</dbReference>
<keyword evidence="3" id="KW-0862">Zinc</keyword>
<dbReference type="OrthoDB" id="1734923at2759"/>
<dbReference type="PROSITE" id="PS50808">
    <property type="entry name" value="ZF_BED"/>
    <property type="match status" value="1"/>
</dbReference>
<evidence type="ECO:0000313" key="7">
    <source>
        <dbReference type="EMBL" id="KAG5581738.1"/>
    </source>
</evidence>
<dbReference type="SMART" id="SM00614">
    <property type="entry name" value="ZnF_BED"/>
    <property type="match status" value="1"/>
</dbReference>
<gene>
    <name evidence="7" type="ORF">H5410_052365</name>
</gene>
<protein>
    <recommendedName>
        <fullName evidence="6">BED-type domain-containing protein</fullName>
    </recommendedName>
</protein>
<evidence type="ECO:0000256" key="1">
    <source>
        <dbReference type="ARBA" id="ARBA00022723"/>
    </source>
</evidence>
<feature type="compositionally biased region" description="Basic residues" evidence="5">
    <location>
        <begin position="34"/>
        <end position="43"/>
    </location>
</feature>
<keyword evidence="8" id="KW-1185">Reference proteome</keyword>
<feature type="compositionally biased region" description="Low complexity" evidence="5">
    <location>
        <begin position="19"/>
        <end position="33"/>
    </location>
</feature>
<sequence>MAENIMTNKAVVMVDESKSSNSNDTSQTQSVQSKVKKERKKRSRAWEHFGSFVDKEGNKKSKCKHCGQDYYSDSTKNGTSAMLSHLLTCPNMPRDVDKSQNQIGFQPISGGAVGDMFLRGVMGD</sequence>
<dbReference type="EMBL" id="JACXVP010000010">
    <property type="protein sequence ID" value="KAG5581738.1"/>
    <property type="molecule type" value="Genomic_DNA"/>
</dbReference>
<reference evidence="7 8" key="1">
    <citation type="submission" date="2020-09" db="EMBL/GenBank/DDBJ databases">
        <title>De no assembly of potato wild relative species, Solanum commersonii.</title>
        <authorList>
            <person name="Cho K."/>
        </authorList>
    </citation>
    <scope>NUCLEOTIDE SEQUENCE [LARGE SCALE GENOMIC DNA]</scope>
    <source>
        <strain evidence="7">LZ3.2</strain>
        <tissue evidence="7">Leaf</tissue>
    </source>
</reference>
<dbReference type="PANTHER" id="PTHR34396">
    <property type="entry name" value="OS03G0264950 PROTEIN-RELATED"/>
    <property type="match status" value="1"/>
</dbReference>
<dbReference type="GO" id="GO:0008270">
    <property type="term" value="F:zinc ion binding"/>
    <property type="evidence" value="ECO:0007669"/>
    <property type="project" value="UniProtKB-KW"/>
</dbReference>
<dbReference type="GO" id="GO:1990837">
    <property type="term" value="F:sequence-specific double-stranded DNA binding"/>
    <property type="evidence" value="ECO:0007669"/>
    <property type="project" value="TreeGrafter"/>
</dbReference>
<evidence type="ECO:0000256" key="5">
    <source>
        <dbReference type="SAM" id="MobiDB-lite"/>
    </source>
</evidence>
<dbReference type="InterPro" id="IPR003656">
    <property type="entry name" value="Znf_BED"/>
</dbReference>
<dbReference type="GO" id="GO:0005634">
    <property type="term" value="C:nucleus"/>
    <property type="evidence" value="ECO:0007669"/>
    <property type="project" value="TreeGrafter"/>
</dbReference>
<keyword evidence="1" id="KW-0479">Metal-binding</keyword>
<evidence type="ECO:0000256" key="4">
    <source>
        <dbReference type="PROSITE-ProRule" id="PRU00027"/>
    </source>
</evidence>
<comment type="caution">
    <text evidence="7">The sequence shown here is derived from an EMBL/GenBank/DDBJ whole genome shotgun (WGS) entry which is preliminary data.</text>
</comment>
<evidence type="ECO:0000313" key="8">
    <source>
        <dbReference type="Proteomes" id="UP000824120"/>
    </source>
</evidence>
<dbReference type="SUPFAM" id="SSF57667">
    <property type="entry name" value="beta-beta-alpha zinc fingers"/>
    <property type="match status" value="1"/>
</dbReference>
<keyword evidence="2 4" id="KW-0863">Zinc-finger</keyword>
<organism evidence="7 8">
    <name type="scientific">Solanum commersonii</name>
    <name type="common">Commerson's wild potato</name>
    <name type="synonym">Commerson's nightshade</name>
    <dbReference type="NCBI Taxonomy" id="4109"/>
    <lineage>
        <taxon>Eukaryota</taxon>
        <taxon>Viridiplantae</taxon>
        <taxon>Streptophyta</taxon>
        <taxon>Embryophyta</taxon>
        <taxon>Tracheophyta</taxon>
        <taxon>Spermatophyta</taxon>
        <taxon>Magnoliopsida</taxon>
        <taxon>eudicotyledons</taxon>
        <taxon>Gunneridae</taxon>
        <taxon>Pentapetalae</taxon>
        <taxon>asterids</taxon>
        <taxon>lamiids</taxon>
        <taxon>Solanales</taxon>
        <taxon>Solanaceae</taxon>
        <taxon>Solanoideae</taxon>
        <taxon>Solaneae</taxon>
        <taxon>Solanum</taxon>
    </lineage>
</organism>
<dbReference type="PANTHER" id="PTHR34396:SF29">
    <property type="entry name" value="ZINC FINGER BED DOMAIN-CONTAINING PROTEIN RICESLEEPER 3-LIKE"/>
    <property type="match status" value="1"/>
</dbReference>
<name>A0A9J5X194_SOLCO</name>
<feature type="region of interest" description="Disordered" evidence="5">
    <location>
        <begin position="1"/>
        <end position="44"/>
    </location>
</feature>
<accession>A0A9J5X194</accession>
<evidence type="ECO:0000256" key="2">
    <source>
        <dbReference type="ARBA" id="ARBA00022771"/>
    </source>
</evidence>
<dbReference type="Pfam" id="PF02892">
    <property type="entry name" value="zf-BED"/>
    <property type="match status" value="1"/>
</dbReference>
<dbReference type="InterPro" id="IPR036236">
    <property type="entry name" value="Znf_C2H2_sf"/>
</dbReference>
<dbReference type="AlphaFoldDB" id="A0A9J5X194"/>